<keyword evidence="2" id="KW-0472">Membrane</keyword>
<dbReference type="EMBL" id="JAXOVC010000003">
    <property type="protein sequence ID" value="KAK4503805.1"/>
    <property type="molecule type" value="Genomic_DNA"/>
</dbReference>
<evidence type="ECO:0008006" key="5">
    <source>
        <dbReference type="Google" id="ProtNLM"/>
    </source>
</evidence>
<evidence type="ECO:0000313" key="4">
    <source>
        <dbReference type="Proteomes" id="UP001305779"/>
    </source>
</evidence>
<dbReference type="Proteomes" id="UP001305779">
    <property type="component" value="Unassembled WGS sequence"/>
</dbReference>
<keyword evidence="4" id="KW-1185">Reference proteome</keyword>
<evidence type="ECO:0000256" key="2">
    <source>
        <dbReference type="SAM" id="Phobius"/>
    </source>
</evidence>
<evidence type="ECO:0000256" key="1">
    <source>
        <dbReference type="SAM" id="MobiDB-lite"/>
    </source>
</evidence>
<evidence type="ECO:0000313" key="3">
    <source>
        <dbReference type="EMBL" id="KAK4503805.1"/>
    </source>
</evidence>
<organism evidence="3 4">
    <name type="scientific">Zasmidium cellare</name>
    <name type="common">Wine cellar mold</name>
    <name type="synonym">Racodium cellare</name>
    <dbReference type="NCBI Taxonomy" id="395010"/>
    <lineage>
        <taxon>Eukaryota</taxon>
        <taxon>Fungi</taxon>
        <taxon>Dikarya</taxon>
        <taxon>Ascomycota</taxon>
        <taxon>Pezizomycotina</taxon>
        <taxon>Dothideomycetes</taxon>
        <taxon>Dothideomycetidae</taxon>
        <taxon>Mycosphaerellales</taxon>
        <taxon>Mycosphaerellaceae</taxon>
        <taxon>Zasmidium</taxon>
    </lineage>
</organism>
<proteinExistence type="predicted"/>
<keyword evidence="2" id="KW-0812">Transmembrane</keyword>
<reference evidence="3 4" key="1">
    <citation type="journal article" date="2023" name="G3 (Bethesda)">
        <title>A chromosome-level genome assembly of Zasmidium syzygii isolated from banana leaves.</title>
        <authorList>
            <person name="van Westerhoven A.C."/>
            <person name="Mehrabi R."/>
            <person name="Talebi R."/>
            <person name="Steentjes M.B.F."/>
            <person name="Corcolon B."/>
            <person name="Chong P.A."/>
            <person name="Kema G.H.J."/>
            <person name="Seidl M.F."/>
        </authorList>
    </citation>
    <scope>NUCLEOTIDE SEQUENCE [LARGE SCALE GENOMIC DNA]</scope>
    <source>
        <strain evidence="3 4">P124</strain>
    </source>
</reference>
<name>A0ABR0ERN6_ZASCE</name>
<protein>
    <recommendedName>
        <fullName evidence="5">Transmembrane protein</fullName>
    </recommendedName>
</protein>
<comment type="caution">
    <text evidence="3">The sequence shown here is derived from an EMBL/GenBank/DDBJ whole genome shotgun (WGS) entry which is preliminary data.</text>
</comment>
<sequence>MAPFSSGDRPVVENSTYRTTYLTRTCTPTSFAFSCAQFATPVSFSGPMYTNKAIYMQAMRSTVTDGAIGLGPLEMVWKTTPYVALSFRVCRRLTLDSVSVLASWDTAIANAMPTDFNDLAQRVLATALPTSSDAIPNWLAQLPAEVYTYYASASLAKYTTPVQYFEFYESISPAPQTSGTSVVMDDGATAASTSDSTRDARPADTIVTPGQSAAIATSVIIVALAVLCGLVVYYKRIRPARDRALAKPNPSKEQHSIDHDTKGPDPVEPITLHLDADRLCKKTGPPAYTPTELLAPTHLPELECISPAAPSRKNASQHCRAELEGSAVASSGTGRFVIDGGVQLPPKVLDSDN</sequence>
<accession>A0ABR0ERN6</accession>
<keyword evidence="2" id="KW-1133">Transmembrane helix</keyword>
<feature type="transmembrane region" description="Helical" evidence="2">
    <location>
        <begin position="213"/>
        <end position="234"/>
    </location>
</feature>
<feature type="region of interest" description="Disordered" evidence="1">
    <location>
        <begin position="244"/>
        <end position="265"/>
    </location>
</feature>
<gene>
    <name evidence="3" type="ORF">PRZ48_004720</name>
</gene>